<reference evidence="1" key="2">
    <citation type="submission" date="2025-08" db="UniProtKB">
        <authorList>
            <consortium name="Ensembl"/>
        </authorList>
    </citation>
    <scope>IDENTIFICATION</scope>
</reference>
<protein>
    <submittedName>
        <fullName evidence="1">Uncharacterized protein</fullName>
    </submittedName>
</protein>
<reference evidence="1" key="1">
    <citation type="submission" date="2015-11" db="EMBL/GenBank/DDBJ databases">
        <authorList>
            <consortium name="International Coturnix japonica Genome Analysis Consortium"/>
            <person name="Warren W."/>
            <person name="Burt D.W."/>
            <person name="Antin P.B."/>
            <person name="Lanford R."/>
            <person name="Gros J."/>
            <person name="Wilson R.K."/>
        </authorList>
    </citation>
    <scope>NUCLEOTIDE SEQUENCE [LARGE SCALE GENOMIC DNA]</scope>
</reference>
<evidence type="ECO:0000313" key="1">
    <source>
        <dbReference type="Ensembl" id="ENSCJPP00005023566.1"/>
    </source>
</evidence>
<keyword evidence="2" id="KW-1185">Reference proteome</keyword>
<dbReference type="Proteomes" id="UP000694412">
    <property type="component" value="Chromosome 12"/>
</dbReference>
<reference evidence="1" key="3">
    <citation type="submission" date="2025-09" db="UniProtKB">
        <authorList>
            <consortium name="Ensembl"/>
        </authorList>
    </citation>
    <scope>IDENTIFICATION</scope>
</reference>
<dbReference type="AlphaFoldDB" id="A0A8C2U925"/>
<dbReference type="Ensembl" id="ENSCJPT00005032288.1">
    <property type="protein sequence ID" value="ENSCJPP00005023566.1"/>
    <property type="gene ID" value="ENSCJPG00005018674.1"/>
</dbReference>
<name>A0A8C2U925_COTJA</name>
<accession>A0A8C2U925</accession>
<proteinExistence type="predicted"/>
<sequence length="100" mass="11662">MQSRIHEGIICLWYSYPFYSQEEKRPSFCTRQQSGLSRITDTEPVRRYCSCRKTDQNTTMWKRWGSWKQEVGLCGSIGSTLSIFLTSTSLSFRWGSSCII</sequence>
<organism evidence="1 2">
    <name type="scientific">Coturnix japonica</name>
    <name type="common">Japanese quail</name>
    <name type="synonym">Coturnix coturnix japonica</name>
    <dbReference type="NCBI Taxonomy" id="93934"/>
    <lineage>
        <taxon>Eukaryota</taxon>
        <taxon>Metazoa</taxon>
        <taxon>Chordata</taxon>
        <taxon>Craniata</taxon>
        <taxon>Vertebrata</taxon>
        <taxon>Euteleostomi</taxon>
        <taxon>Archelosauria</taxon>
        <taxon>Archosauria</taxon>
        <taxon>Dinosauria</taxon>
        <taxon>Saurischia</taxon>
        <taxon>Theropoda</taxon>
        <taxon>Coelurosauria</taxon>
        <taxon>Aves</taxon>
        <taxon>Neognathae</taxon>
        <taxon>Galloanserae</taxon>
        <taxon>Galliformes</taxon>
        <taxon>Phasianidae</taxon>
        <taxon>Perdicinae</taxon>
        <taxon>Coturnix</taxon>
    </lineage>
</organism>
<evidence type="ECO:0000313" key="2">
    <source>
        <dbReference type="Proteomes" id="UP000694412"/>
    </source>
</evidence>